<gene>
    <name evidence="4" type="primary">proC</name>
    <name evidence="9" type="ORF">DJ018_08815</name>
</gene>
<protein>
    <recommendedName>
        <fullName evidence="4 5">Pyrroline-5-carboxylate reductase</fullName>
        <shortName evidence="4">P5C reductase</shortName>
        <shortName evidence="4">P5CR</shortName>
        <ecNumber evidence="4 5">1.5.1.2</ecNumber>
    </recommendedName>
    <alternativeName>
        <fullName evidence="4">PCA reductase</fullName>
    </alternativeName>
</protein>
<accession>A0A328AX63</accession>
<keyword evidence="10" id="KW-1185">Reference proteome</keyword>
<dbReference type="EMBL" id="QFYR01000001">
    <property type="protein sequence ID" value="RAK58296.1"/>
    <property type="molecule type" value="Genomic_DNA"/>
</dbReference>
<dbReference type="GO" id="GO:0004735">
    <property type="term" value="F:pyrroline-5-carboxylate reductase activity"/>
    <property type="evidence" value="ECO:0007669"/>
    <property type="project" value="UniProtKB-UniRule"/>
</dbReference>
<dbReference type="Gene3D" id="3.40.50.720">
    <property type="entry name" value="NAD(P)-binding Rossmann-like Domain"/>
    <property type="match status" value="1"/>
</dbReference>
<dbReference type="Proteomes" id="UP000249725">
    <property type="component" value="Unassembled WGS sequence"/>
</dbReference>
<comment type="subcellular location">
    <subcellularLocation>
        <location evidence="4">Cytoplasm</location>
    </subcellularLocation>
</comment>
<dbReference type="FunFam" id="1.10.3730.10:FF:000001">
    <property type="entry name" value="Pyrroline-5-carboxylate reductase"/>
    <property type="match status" value="1"/>
</dbReference>
<feature type="domain" description="Pyrroline-5-carboxylate reductase catalytic N-terminal" evidence="7">
    <location>
        <begin position="5"/>
        <end position="97"/>
    </location>
</feature>
<dbReference type="GO" id="GO:0055129">
    <property type="term" value="P:L-proline biosynthetic process"/>
    <property type="evidence" value="ECO:0007669"/>
    <property type="project" value="UniProtKB-UniRule"/>
</dbReference>
<dbReference type="InterPro" id="IPR008927">
    <property type="entry name" value="6-PGluconate_DH-like_C_sf"/>
</dbReference>
<keyword evidence="4" id="KW-0028">Amino-acid biosynthesis</keyword>
<dbReference type="HAMAP" id="MF_01925">
    <property type="entry name" value="P5C_reductase"/>
    <property type="match status" value="1"/>
</dbReference>
<evidence type="ECO:0000259" key="8">
    <source>
        <dbReference type="Pfam" id="PF14748"/>
    </source>
</evidence>
<keyword evidence="3 4" id="KW-0560">Oxidoreductase</keyword>
<feature type="binding site" evidence="6">
    <location>
        <begin position="68"/>
        <end position="71"/>
    </location>
    <ligand>
        <name>NADP(+)</name>
        <dbReference type="ChEBI" id="CHEBI:58349"/>
    </ligand>
</feature>
<comment type="catalytic activity">
    <reaction evidence="4">
        <text>L-proline + NAD(+) = (S)-1-pyrroline-5-carboxylate + NADH + 2 H(+)</text>
        <dbReference type="Rhea" id="RHEA:14105"/>
        <dbReference type="ChEBI" id="CHEBI:15378"/>
        <dbReference type="ChEBI" id="CHEBI:17388"/>
        <dbReference type="ChEBI" id="CHEBI:57540"/>
        <dbReference type="ChEBI" id="CHEBI:57945"/>
        <dbReference type="ChEBI" id="CHEBI:60039"/>
        <dbReference type="EC" id="1.5.1.2"/>
    </reaction>
</comment>
<dbReference type="EC" id="1.5.1.2" evidence="4 5"/>
<dbReference type="PIRSF" id="PIRSF000193">
    <property type="entry name" value="Pyrrol-5-carb_rd"/>
    <property type="match status" value="1"/>
</dbReference>
<feature type="domain" description="Pyrroline-5-carboxylate reductase dimerisation" evidence="8">
    <location>
        <begin position="157"/>
        <end position="262"/>
    </location>
</feature>
<comment type="caution">
    <text evidence="9">The sequence shown here is derived from an EMBL/GenBank/DDBJ whole genome shotgun (WGS) entry which is preliminary data.</text>
</comment>
<dbReference type="Pfam" id="PF03807">
    <property type="entry name" value="F420_oxidored"/>
    <property type="match status" value="1"/>
</dbReference>
<keyword evidence="4" id="KW-0641">Proline biosynthesis</keyword>
<name>A0A328AX63_9CAUL</name>
<evidence type="ECO:0000256" key="1">
    <source>
        <dbReference type="ARBA" id="ARBA00005525"/>
    </source>
</evidence>
<dbReference type="SUPFAM" id="SSF48179">
    <property type="entry name" value="6-phosphogluconate dehydrogenase C-terminal domain-like"/>
    <property type="match status" value="1"/>
</dbReference>
<dbReference type="Pfam" id="PF14748">
    <property type="entry name" value="P5CR_dimer"/>
    <property type="match status" value="1"/>
</dbReference>
<feature type="binding site" evidence="6">
    <location>
        <begin position="7"/>
        <end position="12"/>
    </location>
    <ligand>
        <name>NADP(+)</name>
        <dbReference type="ChEBI" id="CHEBI:58349"/>
    </ligand>
</feature>
<evidence type="ECO:0000256" key="3">
    <source>
        <dbReference type="ARBA" id="ARBA00023002"/>
    </source>
</evidence>
<dbReference type="InterPro" id="IPR000304">
    <property type="entry name" value="Pyrroline-COOH_reductase"/>
</dbReference>
<organism evidence="9 10">
    <name type="scientific">Phenylobacterium deserti</name>
    <dbReference type="NCBI Taxonomy" id="1914756"/>
    <lineage>
        <taxon>Bacteria</taxon>
        <taxon>Pseudomonadati</taxon>
        <taxon>Pseudomonadota</taxon>
        <taxon>Alphaproteobacteria</taxon>
        <taxon>Caulobacterales</taxon>
        <taxon>Caulobacteraceae</taxon>
        <taxon>Phenylobacterium</taxon>
    </lineage>
</organism>
<evidence type="ECO:0000256" key="5">
    <source>
        <dbReference type="NCBIfam" id="TIGR00112"/>
    </source>
</evidence>
<dbReference type="OrthoDB" id="9805754at2"/>
<keyword evidence="2 4" id="KW-0521">NADP</keyword>
<dbReference type="NCBIfam" id="TIGR00112">
    <property type="entry name" value="proC"/>
    <property type="match status" value="1"/>
</dbReference>
<comment type="similarity">
    <text evidence="1 4">Belongs to the pyrroline-5-carboxylate reductase family.</text>
</comment>
<dbReference type="UniPathway" id="UPA00098">
    <property type="reaction ID" value="UER00361"/>
</dbReference>
<reference evidence="10" key="1">
    <citation type="submission" date="2018-05" db="EMBL/GenBank/DDBJ databases">
        <authorList>
            <person name="Li X."/>
        </authorList>
    </citation>
    <scope>NUCLEOTIDE SEQUENCE [LARGE SCALE GENOMIC DNA]</scope>
    <source>
        <strain evidence="10">YIM 73061</strain>
    </source>
</reference>
<dbReference type="Gene3D" id="1.10.3730.10">
    <property type="entry name" value="ProC C-terminal domain-like"/>
    <property type="match status" value="1"/>
</dbReference>
<sequence>MTPILMLGAGRMGGAMLAGWRKAGAFAASDLMIRDPNPGQAAAQLGAEGAQLNPADADLARARTVVLAVKPQLWREAAAETVSWLSEDAVIVSVAAGVKSADISREFGGRPVARVMPTTAAAIGQGTASLYADDPAALSRARALFEPLGAVVDLADENLMHAATAVSGSAPAYLYAFIEALEAAGVTAGLKPKDAAGLARSTITGAAALLAEGGEEPSELRRQVTSPGGTTQAALDVLLTEPSLQTLLREAVAAAVRRSKELGA</sequence>
<evidence type="ECO:0000259" key="7">
    <source>
        <dbReference type="Pfam" id="PF03807"/>
    </source>
</evidence>
<evidence type="ECO:0000256" key="6">
    <source>
        <dbReference type="PIRSR" id="PIRSR000193-1"/>
    </source>
</evidence>
<evidence type="ECO:0000313" key="9">
    <source>
        <dbReference type="EMBL" id="RAK58296.1"/>
    </source>
</evidence>
<dbReference type="InterPro" id="IPR028939">
    <property type="entry name" value="P5C_Rdtase_cat_N"/>
</dbReference>
<dbReference type="GO" id="GO:0005737">
    <property type="term" value="C:cytoplasm"/>
    <property type="evidence" value="ECO:0007669"/>
    <property type="project" value="UniProtKB-SubCell"/>
</dbReference>
<evidence type="ECO:0000313" key="10">
    <source>
        <dbReference type="Proteomes" id="UP000249725"/>
    </source>
</evidence>
<comment type="pathway">
    <text evidence="4">Amino-acid biosynthesis; L-proline biosynthesis; L-proline from L-glutamate 5-semialdehyde: step 1/1.</text>
</comment>
<dbReference type="PANTHER" id="PTHR11645">
    <property type="entry name" value="PYRROLINE-5-CARBOXYLATE REDUCTASE"/>
    <property type="match status" value="1"/>
</dbReference>
<dbReference type="InterPro" id="IPR029036">
    <property type="entry name" value="P5CR_dimer"/>
</dbReference>
<dbReference type="AlphaFoldDB" id="A0A328AX63"/>
<dbReference type="RefSeq" id="WP_111514746.1">
    <property type="nucleotide sequence ID" value="NZ_QFYR01000001.1"/>
</dbReference>
<keyword evidence="4" id="KW-0963">Cytoplasm</keyword>
<evidence type="ECO:0000256" key="4">
    <source>
        <dbReference type="HAMAP-Rule" id="MF_01925"/>
    </source>
</evidence>
<dbReference type="InterPro" id="IPR036291">
    <property type="entry name" value="NAD(P)-bd_dom_sf"/>
</dbReference>
<dbReference type="PANTHER" id="PTHR11645:SF0">
    <property type="entry name" value="PYRROLINE-5-CARBOXYLATE REDUCTASE 3"/>
    <property type="match status" value="1"/>
</dbReference>
<evidence type="ECO:0000256" key="2">
    <source>
        <dbReference type="ARBA" id="ARBA00022857"/>
    </source>
</evidence>
<comment type="function">
    <text evidence="4">Catalyzes the reduction of 1-pyrroline-5-carboxylate (PCA) to L-proline.</text>
</comment>
<proteinExistence type="inferred from homology"/>
<dbReference type="SUPFAM" id="SSF51735">
    <property type="entry name" value="NAD(P)-binding Rossmann-fold domains"/>
    <property type="match status" value="1"/>
</dbReference>
<comment type="catalytic activity">
    <reaction evidence="4">
        <text>L-proline + NADP(+) = (S)-1-pyrroline-5-carboxylate + NADPH + 2 H(+)</text>
        <dbReference type="Rhea" id="RHEA:14109"/>
        <dbReference type="ChEBI" id="CHEBI:15378"/>
        <dbReference type="ChEBI" id="CHEBI:17388"/>
        <dbReference type="ChEBI" id="CHEBI:57783"/>
        <dbReference type="ChEBI" id="CHEBI:58349"/>
        <dbReference type="ChEBI" id="CHEBI:60039"/>
        <dbReference type="EC" id="1.5.1.2"/>
    </reaction>
</comment>